<gene>
    <name evidence="2" type="ORF">ACFO5O_08515</name>
</gene>
<name>A0ABV9N238_9FLAO</name>
<evidence type="ECO:0000313" key="2">
    <source>
        <dbReference type="EMBL" id="MFC4722362.1"/>
    </source>
</evidence>
<feature type="domain" description="Putative auto-transporter adhesin head GIN" evidence="1">
    <location>
        <begin position="40"/>
        <end position="233"/>
    </location>
</feature>
<dbReference type="RefSeq" id="WP_387962806.1">
    <property type="nucleotide sequence ID" value="NZ_JBHSGP010000014.1"/>
</dbReference>
<dbReference type="Proteomes" id="UP001595953">
    <property type="component" value="Unassembled WGS sequence"/>
</dbReference>
<comment type="caution">
    <text evidence="2">The sequence shown here is derived from an EMBL/GenBank/DDBJ whole genome shotgun (WGS) entry which is preliminary data.</text>
</comment>
<dbReference type="InterPro" id="IPR021255">
    <property type="entry name" value="DUF2807"/>
</dbReference>
<evidence type="ECO:0000313" key="3">
    <source>
        <dbReference type="Proteomes" id="UP001595953"/>
    </source>
</evidence>
<evidence type="ECO:0000259" key="1">
    <source>
        <dbReference type="Pfam" id="PF10988"/>
    </source>
</evidence>
<dbReference type="Pfam" id="PF10988">
    <property type="entry name" value="DUF2807"/>
    <property type="match status" value="1"/>
</dbReference>
<keyword evidence="3" id="KW-1185">Reference proteome</keyword>
<sequence length="250" mass="27843">MKNVIYILVLSLLVACNGENVPDCFQNAGDIIQQEITVEAFDKITVFERIELIVTDVPSQQVTVETGKYLLNDIEVKVENGRLILINNNACNLTRDYGITKVYVSSPNLTEIRNSSGLTMRSNGILNYTSLLLVSEDFNSPEVTHTDGDFDVQVNSDRLRIVVNNLSNIFISGAVNDLTIGFYSGNVRFEGANLIAQNINIFQRSSNDMIINPQQSLTGEIRSTGDVISLNRPPIVDVQEFYTGKLIFRD</sequence>
<reference evidence="3" key="1">
    <citation type="journal article" date="2019" name="Int. J. Syst. Evol. Microbiol.">
        <title>The Global Catalogue of Microorganisms (GCM) 10K type strain sequencing project: providing services to taxonomists for standard genome sequencing and annotation.</title>
        <authorList>
            <consortium name="The Broad Institute Genomics Platform"/>
            <consortium name="The Broad Institute Genome Sequencing Center for Infectious Disease"/>
            <person name="Wu L."/>
            <person name="Ma J."/>
        </authorList>
    </citation>
    <scope>NUCLEOTIDE SEQUENCE [LARGE SCALE GENOMIC DNA]</scope>
    <source>
        <strain evidence="3">CCUG 63682</strain>
    </source>
</reference>
<organism evidence="2 3">
    <name type="scientific">Geojedonia litorea</name>
    <dbReference type="NCBI Taxonomy" id="1268269"/>
    <lineage>
        <taxon>Bacteria</taxon>
        <taxon>Pseudomonadati</taxon>
        <taxon>Bacteroidota</taxon>
        <taxon>Flavobacteriia</taxon>
        <taxon>Flavobacteriales</taxon>
        <taxon>Flavobacteriaceae</taxon>
        <taxon>Geojedonia</taxon>
    </lineage>
</organism>
<protein>
    <submittedName>
        <fullName evidence="2">Head GIN domain-containing protein</fullName>
    </submittedName>
</protein>
<dbReference type="EMBL" id="JBHSGP010000014">
    <property type="protein sequence ID" value="MFC4722362.1"/>
    <property type="molecule type" value="Genomic_DNA"/>
</dbReference>
<proteinExistence type="predicted"/>
<accession>A0ABV9N238</accession>
<dbReference type="Gene3D" id="2.160.20.120">
    <property type="match status" value="1"/>
</dbReference>
<dbReference type="PROSITE" id="PS51257">
    <property type="entry name" value="PROKAR_LIPOPROTEIN"/>
    <property type="match status" value="1"/>
</dbReference>